<dbReference type="Gramene" id="TKW31301">
    <property type="protein sequence ID" value="TKW31301"/>
    <property type="gene ID" value="SEVIR_2G096625v2"/>
</dbReference>
<keyword evidence="3" id="KW-1185">Reference proteome</keyword>
<gene>
    <name evidence="2" type="ORF">SEVIR_2G096625v2</name>
</gene>
<organism evidence="2 3">
    <name type="scientific">Setaria viridis</name>
    <name type="common">Green bristlegrass</name>
    <name type="synonym">Setaria italica subsp. viridis</name>
    <dbReference type="NCBI Taxonomy" id="4556"/>
    <lineage>
        <taxon>Eukaryota</taxon>
        <taxon>Viridiplantae</taxon>
        <taxon>Streptophyta</taxon>
        <taxon>Embryophyta</taxon>
        <taxon>Tracheophyta</taxon>
        <taxon>Spermatophyta</taxon>
        <taxon>Magnoliopsida</taxon>
        <taxon>Liliopsida</taxon>
        <taxon>Poales</taxon>
        <taxon>Poaceae</taxon>
        <taxon>PACMAD clade</taxon>
        <taxon>Panicoideae</taxon>
        <taxon>Panicodae</taxon>
        <taxon>Paniceae</taxon>
        <taxon>Cenchrinae</taxon>
        <taxon>Setaria</taxon>
    </lineage>
</organism>
<dbReference type="Pfam" id="PF03004">
    <property type="entry name" value="Transposase_24"/>
    <property type="match status" value="1"/>
</dbReference>
<dbReference type="PANTHER" id="PTHR33144:SF46">
    <property type="entry name" value="OS04G0610000 PROTEIN"/>
    <property type="match status" value="1"/>
</dbReference>
<dbReference type="AlphaFoldDB" id="A0A4U6VNH3"/>
<dbReference type="Gramene" id="TKW31302">
    <property type="protein sequence ID" value="TKW31302"/>
    <property type="gene ID" value="SEVIR_2G096625v2"/>
</dbReference>
<feature type="region of interest" description="Disordered" evidence="1">
    <location>
        <begin position="674"/>
        <end position="705"/>
    </location>
</feature>
<dbReference type="OMA" id="RSIICAE"/>
<dbReference type="PANTHER" id="PTHR33144">
    <property type="entry name" value="OS10G0409366 PROTEIN-RELATED"/>
    <property type="match status" value="1"/>
</dbReference>
<dbReference type="Gramene" id="TKW31300">
    <property type="protein sequence ID" value="TKW31300"/>
    <property type="gene ID" value="SEVIR_2G096625v2"/>
</dbReference>
<protein>
    <submittedName>
        <fullName evidence="2">Uncharacterized protein</fullName>
    </submittedName>
</protein>
<proteinExistence type="predicted"/>
<evidence type="ECO:0000313" key="2">
    <source>
        <dbReference type="EMBL" id="TKW31301.1"/>
    </source>
</evidence>
<feature type="compositionally biased region" description="Basic and acidic residues" evidence="1">
    <location>
        <begin position="809"/>
        <end position="821"/>
    </location>
</feature>
<feature type="compositionally biased region" description="Polar residues" evidence="1">
    <location>
        <begin position="433"/>
        <end position="464"/>
    </location>
</feature>
<evidence type="ECO:0000313" key="3">
    <source>
        <dbReference type="Proteomes" id="UP000298652"/>
    </source>
</evidence>
<dbReference type="Proteomes" id="UP000298652">
    <property type="component" value="Chromosome 2"/>
</dbReference>
<dbReference type="EMBL" id="CM016553">
    <property type="protein sequence ID" value="TKW31301.1"/>
    <property type="molecule type" value="Genomic_DNA"/>
</dbReference>
<reference evidence="2 3" key="1">
    <citation type="submission" date="2019-03" db="EMBL/GenBank/DDBJ databases">
        <title>WGS assembly of Setaria viridis.</title>
        <authorList>
            <person name="Huang P."/>
            <person name="Jenkins J."/>
            <person name="Grimwood J."/>
            <person name="Barry K."/>
            <person name="Healey A."/>
            <person name="Mamidi S."/>
            <person name="Sreedasyam A."/>
            <person name="Shu S."/>
            <person name="Feldman M."/>
            <person name="Wu J."/>
            <person name="Yu Y."/>
            <person name="Chen C."/>
            <person name="Johnson J."/>
            <person name="Rokhsar D."/>
            <person name="Baxter I."/>
            <person name="Schmutz J."/>
            <person name="Brutnell T."/>
            <person name="Kellogg E."/>
        </authorList>
    </citation>
    <scope>NUCLEOTIDE SEQUENCE [LARGE SCALE GENOMIC DNA]</scope>
    <source>
        <strain evidence="3">cv. A10</strain>
    </source>
</reference>
<dbReference type="EMBL" id="CM016553">
    <property type="protein sequence ID" value="TKW31300.1"/>
    <property type="molecule type" value="Genomic_DNA"/>
</dbReference>
<feature type="compositionally biased region" description="Basic and acidic residues" evidence="1">
    <location>
        <begin position="688"/>
        <end position="705"/>
    </location>
</feature>
<dbReference type="EMBL" id="CM016553">
    <property type="protein sequence ID" value="TKW31303.1"/>
    <property type="molecule type" value="Genomic_DNA"/>
</dbReference>
<accession>A0A4U6VNH3</accession>
<dbReference type="InterPro" id="IPR004252">
    <property type="entry name" value="Probable_transposase_24"/>
</dbReference>
<feature type="compositionally biased region" description="Basic and acidic residues" evidence="1">
    <location>
        <begin position="345"/>
        <end position="359"/>
    </location>
</feature>
<name>A0A4U6VNH3_SETVI</name>
<feature type="region of interest" description="Disordered" evidence="1">
    <location>
        <begin position="381"/>
        <end position="468"/>
    </location>
</feature>
<feature type="region of interest" description="Disordered" evidence="1">
    <location>
        <begin position="327"/>
        <end position="361"/>
    </location>
</feature>
<evidence type="ECO:0000256" key="1">
    <source>
        <dbReference type="SAM" id="MobiDB-lite"/>
    </source>
</evidence>
<feature type="region of interest" description="Disordered" evidence="1">
    <location>
        <begin position="809"/>
        <end position="853"/>
    </location>
</feature>
<dbReference type="EMBL" id="CM016553">
    <property type="protein sequence ID" value="TKW31302.1"/>
    <property type="molecule type" value="Genomic_DNA"/>
</dbReference>
<dbReference type="Gramene" id="TKW31303">
    <property type="protein sequence ID" value="TKW31303"/>
    <property type="gene ID" value="SEVIR_2G096625v2"/>
</dbReference>
<sequence>MQPSDRISARDGNCITGHSVSHEAIRSKERQIDVVNKATHLMPKQHVDNRAHAEHTVADHSDQMIEHMCHATYGGEECLQKTNGSVAKHNNRQSEHLTGCRNSNMEDRYVEPLKQAMHEAEEQPAYYISNKAQEHVEPPNSGVIRHGNKKIGTRAEPGSTCNEQKWTIPAEQLIFEEQGHAPSVYDTQTQHIEPDLGKQAPRRTQKRKKLLTAASNNRLQLRRSKRLTPESNAVVDTGPLETYPPEQQVASPYQNRSDLPDIDGIIANLCPGSSPQLKMPQLHSTESEPFNVAALPASDPYLESLNEVIEEHGMDKTRTEVESTLIYQRQGKAGSPKLLSPIEQEPEHSDDNIPMHQDEPDMGQLSAKLTHKSMKRNLVSSLNEGIEHRRSKRLAKQSAATTYYESPESDSEESQAASPSISNSLDIGRASDDSSSSLQPQHDTPQRSSNEADSVTMQSASSIPDMSDPESFARYYSKVYPPEVRRALERNSNVWLEPRLIHQSPSSYLHAGGKEKRRRGRGSTLCLKIWTMPEGVRIPVSLNDLGQPIGNEAATLSYFLGTIARDVTLAPLTYTDWRGFPEKNKDVMWHLVNLKFVIAPIGEIWAMKALGKKWKDWRATLKHERYDVHETDEERLADRDARVPEEQWKCLVAYWGTEKAKAASARCRALRARQPVHKHRAGSKSYARIREEERQKRPNKEEPSRTDIFILTHTPKDGKGRPIDQTTADVISCLRKEAHKRQEGSASGSMDDVFAKIVGPDTRDTKRTYGPVPCTSELRGKIAAKVSLRLAHAAKRNAEEEAATLKKKMMEMEENNRKLQEDLACAKSPASSGVKDRRRMSTDDLQRNQPVNH</sequence>